<reference evidence="2" key="1">
    <citation type="journal article" date="2019" name="Int. J. Syst. Evol. Microbiol.">
        <title>The Global Catalogue of Microorganisms (GCM) 10K type strain sequencing project: providing services to taxonomists for standard genome sequencing and annotation.</title>
        <authorList>
            <consortium name="The Broad Institute Genomics Platform"/>
            <consortium name="The Broad Institute Genome Sequencing Center for Infectious Disease"/>
            <person name="Wu L."/>
            <person name="Ma J."/>
        </authorList>
    </citation>
    <scope>NUCLEOTIDE SEQUENCE [LARGE SCALE GENOMIC DNA]</scope>
    <source>
        <strain evidence="2">JCM 10367</strain>
    </source>
</reference>
<comment type="caution">
    <text evidence="1">The sequence shown here is derived from an EMBL/GenBank/DDBJ whole genome shotgun (WGS) entry which is preliminary data.</text>
</comment>
<dbReference type="Pfam" id="PF07212">
    <property type="entry name" value="Hyaluronidase_1"/>
    <property type="match status" value="1"/>
</dbReference>
<dbReference type="SUPFAM" id="SSF69349">
    <property type="entry name" value="Phage fibre proteins"/>
    <property type="match status" value="1"/>
</dbReference>
<dbReference type="EMBL" id="BAAAGU010000009">
    <property type="protein sequence ID" value="GAA0637341.1"/>
    <property type="molecule type" value="Genomic_DNA"/>
</dbReference>
<organism evidence="1 2">
    <name type="scientific">Streptomyces thermocarboxydovorans</name>
    <dbReference type="NCBI Taxonomy" id="59298"/>
    <lineage>
        <taxon>Bacteria</taxon>
        <taxon>Bacillati</taxon>
        <taxon>Actinomycetota</taxon>
        <taxon>Actinomycetes</taxon>
        <taxon>Kitasatosporales</taxon>
        <taxon>Streptomycetaceae</taxon>
        <taxon>Streptomyces</taxon>
    </lineage>
</organism>
<protein>
    <recommendedName>
        <fullName evidence="3">Tail fiber protein</fullName>
    </recommendedName>
</protein>
<evidence type="ECO:0008006" key="3">
    <source>
        <dbReference type="Google" id="ProtNLM"/>
    </source>
</evidence>
<proteinExistence type="predicted"/>
<sequence>MRIRVIGERPADKISVQGVQSRVVAVSAGLVSSVNGQTGGVTLTAEMVGADPAGSAAAVLDAAVQAAADAQAAAIDAAALDATAKVEAHVEAADPHGDRAYADATFLPLEGGTLSGGIFADLGERVLFAKTTSTTEHAVTIYQAATSGSSGVALNVISDKPSDSAMYLTGHETARGTLKITHKNPGPETNSDASAAALSIDLQRNDIGGTAAQGIVILATDGATTGNLILARNNGRDDFVVKGSGRAGVGMSIGEVPEASLEVKQPDTTTVGLVVTGAASTTSALFQTKTSAGTATFEVGASGAIVHRAVSFYTNSLQLGSTSSDLGGSAGAVISMKNATTAPTTNPTGGGILYAEGGALKWRGSSGTVTTIANA</sequence>
<name>A0ABP3SG76_9ACTN</name>
<dbReference type="RefSeq" id="WP_343998313.1">
    <property type="nucleotide sequence ID" value="NZ_BAAAGU010000009.1"/>
</dbReference>
<dbReference type="Proteomes" id="UP001500724">
    <property type="component" value="Unassembled WGS sequence"/>
</dbReference>
<evidence type="ECO:0000313" key="1">
    <source>
        <dbReference type="EMBL" id="GAA0637341.1"/>
    </source>
</evidence>
<accession>A0ABP3SG76</accession>
<evidence type="ECO:0000313" key="2">
    <source>
        <dbReference type="Proteomes" id="UP001500724"/>
    </source>
</evidence>
<dbReference type="InterPro" id="IPR009860">
    <property type="entry name" value="Hyaluronidase_bac"/>
</dbReference>
<gene>
    <name evidence="1" type="ORF">GCM10009535_12110</name>
</gene>
<keyword evidence="2" id="KW-1185">Reference proteome</keyword>